<feature type="transmembrane region" description="Helical" evidence="1">
    <location>
        <begin position="36"/>
        <end position="53"/>
    </location>
</feature>
<gene>
    <name evidence="3" type="ORF">FC695_26030</name>
</gene>
<keyword evidence="1" id="KW-1133">Transmembrane helix</keyword>
<name>A0A9X9A4V3_BACCE</name>
<evidence type="ECO:0000259" key="2">
    <source>
        <dbReference type="Pfam" id="PF20730"/>
    </source>
</evidence>
<dbReference type="EMBL" id="SZOH01002153">
    <property type="protein sequence ID" value="TKI96579.1"/>
    <property type="molecule type" value="Genomic_DNA"/>
</dbReference>
<comment type="caution">
    <text evidence="3">The sequence shown here is derived from an EMBL/GenBank/DDBJ whole genome shotgun (WGS) entry which is preliminary data.</text>
</comment>
<keyword evidence="1" id="KW-0472">Membrane</keyword>
<feature type="transmembrane region" description="Helical" evidence="1">
    <location>
        <begin position="6"/>
        <end position="24"/>
    </location>
</feature>
<evidence type="ECO:0000256" key="1">
    <source>
        <dbReference type="SAM" id="Phobius"/>
    </source>
</evidence>
<organism evidence="3 4">
    <name type="scientific">Bacillus cereus</name>
    <dbReference type="NCBI Taxonomy" id="1396"/>
    <lineage>
        <taxon>Bacteria</taxon>
        <taxon>Bacillati</taxon>
        <taxon>Bacillota</taxon>
        <taxon>Bacilli</taxon>
        <taxon>Bacillales</taxon>
        <taxon>Bacillaceae</taxon>
        <taxon>Bacillus</taxon>
        <taxon>Bacillus cereus group</taxon>
    </lineage>
</organism>
<feature type="domain" description="YetF-like N-terminal transmembrane" evidence="2">
    <location>
        <begin position="6"/>
        <end position="79"/>
    </location>
</feature>
<feature type="transmembrane region" description="Helical" evidence="1">
    <location>
        <begin position="59"/>
        <end position="76"/>
    </location>
</feature>
<protein>
    <submittedName>
        <fullName evidence="3">DUF421 domain-containing protein</fullName>
    </submittedName>
</protein>
<dbReference type="Proteomes" id="UP000308444">
    <property type="component" value="Unassembled WGS sequence"/>
</dbReference>
<dbReference type="InterPro" id="IPR048454">
    <property type="entry name" value="YetF_N"/>
</dbReference>
<feature type="non-terminal residue" evidence="3">
    <location>
        <position position="93"/>
    </location>
</feature>
<evidence type="ECO:0000313" key="4">
    <source>
        <dbReference type="Proteomes" id="UP000308444"/>
    </source>
</evidence>
<dbReference type="PANTHER" id="PTHR34582:SF5">
    <property type="entry name" value="UPF0702 TRANSMEMBRANE PROTEIN YETF"/>
    <property type="match status" value="1"/>
</dbReference>
<evidence type="ECO:0000313" key="3">
    <source>
        <dbReference type="EMBL" id="TKI96579.1"/>
    </source>
</evidence>
<dbReference type="PANTHER" id="PTHR34582">
    <property type="entry name" value="UPF0702 TRANSMEMBRANE PROTEIN YCAP"/>
    <property type="match status" value="1"/>
</dbReference>
<sequence>MDHIGQITIELVVGFFVLLIAAKLLGKTQISQLTRFDFISAIVLGSLVGNTVYDSKVKVGSILYAVFVWVVLIYTIEMVTQKWRRTRNVFEGK</sequence>
<accession>A0A9X9A4V3</accession>
<dbReference type="Pfam" id="PF20730">
    <property type="entry name" value="YetF_N"/>
    <property type="match status" value="1"/>
</dbReference>
<proteinExistence type="predicted"/>
<dbReference type="AlphaFoldDB" id="A0A9X9A4V3"/>
<keyword evidence="1" id="KW-0812">Transmembrane</keyword>
<reference evidence="3 4" key="1">
    <citation type="journal article" date="2019" name="Environ. Microbiol.">
        <title>An active ?-lactamase is a part of an orchestrated cell wall stress resistance network of Bacillus subtilis and related rhizosphere species.</title>
        <authorList>
            <person name="Bucher T."/>
            <person name="Keren-Paz A."/>
            <person name="Hausser J."/>
            <person name="Olender T."/>
            <person name="Cytryn E."/>
            <person name="Kolodkin-Gal I."/>
        </authorList>
    </citation>
    <scope>NUCLEOTIDE SEQUENCE [LARGE SCALE GENOMIC DNA]</scope>
    <source>
        <strain evidence="3 4">I32</strain>
    </source>
</reference>